<feature type="non-terminal residue" evidence="3">
    <location>
        <position position="189"/>
    </location>
</feature>
<dbReference type="AlphaFoldDB" id="A0A8N4F3R4"/>
<dbReference type="OrthoDB" id="185373at2759"/>
<dbReference type="PANTHER" id="PTHR47926:SF510">
    <property type="entry name" value="PENTATRICOPEPTIDE REPEAT-CONTAINING PROTEIN"/>
    <property type="match status" value="1"/>
</dbReference>
<dbReference type="Proteomes" id="UP000504607">
    <property type="component" value="Chromosome 14"/>
</dbReference>
<dbReference type="RefSeq" id="XP_029124105.1">
    <property type="nucleotide sequence ID" value="XM_029268272.1"/>
</dbReference>
<sequence length="189" mass="21137">MVSWNFAHQLFERMPNRTVVSWNSVIAINGCCREALEHFDMMQRGGFEPDGVSFAGVLAACSHAGLVDEGFMYYDLMKKAYDIPMRVEHYGCVVDLLGRAGRLEEAMHVMEVMQMRPNEVVLGSLLAACRMHGDVGLAERLMGYIVELEPECDSNYVLLSNIYAAVGRWDGVGEVRNKMKAIGIKKRPG</sequence>
<gene>
    <name evidence="3" type="primary">LOC109506614</name>
</gene>
<dbReference type="GO" id="GO:0009451">
    <property type="term" value="P:RNA modification"/>
    <property type="evidence" value="ECO:0007669"/>
    <property type="project" value="InterPro"/>
</dbReference>
<dbReference type="Gene3D" id="1.25.40.10">
    <property type="entry name" value="Tetratricopeptide repeat domain"/>
    <property type="match status" value="1"/>
</dbReference>
<dbReference type="Pfam" id="PF01535">
    <property type="entry name" value="PPR"/>
    <property type="match status" value="3"/>
</dbReference>
<dbReference type="NCBIfam" id="TIGR00756">
    <property type="entry name" value="PPR"/>
    <property type="match status" value="2"/>
</dbReference>
<evidence type="ECO:0000313" key="2">
    <source>
        <dbReference type="Proteomes" id="UP000504607"/>
    </source>
</evidence>
<protein>
    <submittedName>
        <fullName evidence="3">Pentatricopeptide repeat-containing protein At1g05750, chloroplastic</fullName>
    </submittedName>
</protein>
<evidence type="ECO:0000256" key="1">
    <source>
        <dbReference type="ARBA" id="ARBA00022737"/>
    </source>
</evidence>
<reference evidence="3" key="1">
    <citation type="submission" date="2025-08" db="UniProtKB">
        <authorList>
            <consortium name="RefSeq"/>
        </authorList>
    </citation>
    <scope>IDENTIFICATION</scope>
</reference>
<name>A0A8N4F3R4_ELAGV</name>
<organism evidence="2 3">
    <name type="scientific">Elaeis guineensis var. tenera</name>
    <name type="common">Oil palm</name>
    <dbReference type="NCBI Taxonomy" id="51953"/>
    <lineage>
        <taxon>Eukaryota</taxon>
        <taxon>Viridiplantae</taxon>
        <taxon>Streptophyta</taxon>
        <taxon>Embryophyta</taxon>
        <taxon>Tracheophyta</taxon>
        <taxon>Spermatophyta</taxon>
        <taxon>Magnoliopsida</taxon>
        <taxon>Liliopsida</taxon>
        <taxon>Arecaceae</taxon>
        <taxon>Arecoideae</taxon>
        <taxon>Cocoseae</taxon>
        <taxon>Elaeidinae</taxon>
        <taxon>Elaeis</taxon>
    </lineage>
</organism>
<proteinExistence type="predicted"/>
<dbReference type="PANTHER" id="PTHR47926">
    <property type="entry name" value="PENTATRICOPEPTIDE REPEAT-CONTAINING PROTEIN"/>
    <property type="match status" value="1"/>
</dbReference>
<dbReference type="Pfam" id="PF20431">
    <property type="entry name" value="E_motif"/>
    <property type="match status" value="1"/>
</dbReference>
<dbReference type="InterPro" id="IPR002885">
    <property type="entry name" value="PPR_rpt"/>
</dbReference>
<dbReference type="FunFam" id="1.25.40.10:FF:000242">
    <property type="entry name" value="Pentatricopeptide repeat-containing protein"/>
    <property type="match status" value="1"/>
</dbReference>
<dbReference type="InterPro" id="IPR046848">
    <property type="entry name" value="E_motif"/>
</dbReference>
<dbReference type="InterPro" id="IPR011990">
    <property type="entry name" value="TPR-like_helical_dom_sf"/>
</dbReference>
<dbReference type="InterPro" id="IPR046960">
    <property type="entry name" value="PPR_At4g14850-like_plant"/>
</dbReference>
<dbReference type="KEGG" id="egu:109506614"/>
<evidence type="ECO:0000313" key="3">
    <source>
        <dbReference type="RefSeq" id="XP_029124105.1"/>
    </source>
</evidence>
<keyword evidence="1" id="KW-0677">Repeat</keyword>
<accession>A0A8N4F3R4</accession>
<keyword evidence="2" id="KW-1185">Reference proteome</keyword>
<dbReference type="GO" id="GO:0003723">
    <property type="term" value="F:RNA binding"/>
    <property type="evidence" value="ECO:0007669"/>
    <property type="project" value="InterPro"/>
</dbReference>